<dbReference type="Proteomes" id="UP001306592">
    <property type="component" value="Unassembled WGS sequence"/>
</dbReference>
<organism evidence="1 2">
    <name type="scientific">Erwinia aphidicola</name>
    <dbReference type="NCBI Taxonomy" id="68334"/>
    <lineage>
        <taxon>Bacteria</taxon>
        <taxon>Pseudomonadati</taxon>
        <taxon>Pseudomonadota</taxon>
        <taxon>Gammaproteobacteria</taxon>
        <taxon>Enterobacterales</taxon>
        <taxon>Erwiniaceae</taxon>
        <taxon>Erwinia</taxon>
    </lineage>
</organism>
<dbReference type="EMBL" id="JBANEI010000006">
    <property type="protein sequence ID" value="MEI2682252.1"/>
    <property type="molecule type" value="Genomic_DNA"/>
</dbReference>
<dbReference type="RefSeq" id="WP_336203142.1">
    <property type="nucleotide sequence ID" value="NZ_JBANEI010000006.1"/>
</dbReference>
<name>A0ABU8DGX5_ERWAP</name>
<evidence type="ECO:0000313" key="1">
    <source>
        <dbReference type="EMBL" id="MEI2682252.1"/>
    </source>
</evidence>
<evidence type="ECO:0000313" key="2">
    <source>
        <dbReference type="Proteomes" id="UP001306592"/>
    </source>
</evidence>
<accession>A0ABU8DGX5</accession>
<keyword evidence="2" id="KW-1185">Reference proteome</keyword>
<comment type="caution">
    <text evidence="1">The sequence shown here is derived from an EMBL/GenBank/DDBJ whole genome shotgun (WGS) entry which is preliminary data.</text>
</comment>
<proteinExistence type="predicted"/>
<gene>
    <name evidence="1" type="ORF">V8N49_11335</name>
</gene>
<sequence>MTSIICWLNTDEDEFFPGVWAVSDSLVCAGAEPITDALPKLFPLPVNLYDTSDGILKQNPINLLNIGYGFAGSTLIGTAVKDILTMCLDNLSEISYTHNGEEAELSIDERMPSIEDIAFLTARIAKKYIMSMGFYHPINAKCEIVLFGYCKKNKAYKVFVIRNTHNHPDNVTVDEKNFEESPYIILGDKKNEVLDMINIKNKLCLSTRYQTGRGPIIALQQIIKNELLTTIGGCLQICITSRLKSLTIYTPILSKEGYFPFLGFSHEEIGLLGGFSISKGIGLKVFDNFLD</sequence>
<protein>
    <submittedName>
        <fullName evidence="1">Uncharacterized protein</fullName>
    </submittedName>
</protein>
<reference evidence="1 2" key="1">
    <citation type="submission" date="2024-02" db="EMBL/GenBank/DDBJ databases">
        <title>First report Erwinia aphidicola in onion in Chile.</title>
        <authorList>
            <person name="Valenzuela M."/>
            <person name="Pena M."/>
            <person name="Dutta B."/>
        </authorList>
    </citation>
    <scope>NUCLEOTIDE SEQUENCE [LARGE SCALE GENOMIC DNA]</scope>
    <source>
        <strain evidence="1 2">QCJ3A</strain>
    </source>
</reference>